<dbReference type="EMBL" id="JBBPBM010000004">
    <property type="protein sequence ID" value="KAK8589663.1"/>
    <property type="molecule type" value="Genomic_DNA"/>
</dbReference>
<name>A0ABR2G0C4_9ROSI</name>
<dbReference type="Proteomes" id="UP001472677">
    <property type="component" value="Unassembled WGS sequence"/>
</dbReference>
<feature type="domain" description="hAT-like transposase RNase-H fold" evidence="2">
    <location>
        <begin position="45"/>
        <end position="143"/>
    </location>
</feature>
<dbReference type="PANTHER" id="PTHR23272">
    <property type="entry name" value="BED FINGER-RELATED"/>
    <property type="match status" value="1"/>
</dbReference>
<dbReference type="PANTHER" id="PTHR23272:SF184">
    <property type="entry name" value="OS03G0311250 PROTEIN"/>
    <property type="match status" value="1"/>
</dbReference>
<organism evidence="3 4">
    <name type="scientific">Hibiscus sabdariffa</name>
    <name type="common">roselle</name>
    <dbReference type="NCBI Taxonomy" id="183260"/>
    <lineage>
        <taxon>Eukaryota</taxon>
        <taxon>Viridiplantae</taxon>
        <taxon>Streptophyta</taxon>
        <taxon>Embryophyta</taxon>
        <taxon>Tracheophyta</taxon>
        <taxon>Spermatophyta</taxon>
        <taxon>Magnoliopsida</taxon>
        <taxon>eudicotyledons</taxon>
        <taxon>Gunneridae</taxon>
        <taxon>Pentapetalae</taxon>
        <taxon>rosids</taxon>
        <taxon>malvids</taxon>
        <taxon>Malvales</taxon>
        <taxon>Malvaceae</taxon>
        <taxon>Malvoideae</taxon>
        <taxon>Hibiscus</taxon>
    </lineage>
</organism>
<feature type="region of interest" description="Disordered" evidence="1">
    <location>
        <begin position="149"/>
        <end position="173"/>
    </location>
</feature>
<gene>
    <name evidence="3" type="ORF">V6N12_024056</name>
</gene>
<comment type="caution">
    <text evidence="3">The sequence shown here is derived from an EMBL/GenBank/DDBJ whole genome shotgun (WGS) entry which is preliminary data.</text>
</comment>
<reference evidence="3 4" key="1">
    <citation type="journal article" date="2024" name="G3 (Bethesda)">
        <title>Genome assembly of Hibiscus sabdariffa L. provides insights into metabolisms of medicinal natural products.</title>
        <authorList>
            <person name="Kim T."/>
        </authorList>
    </citation>
    <scope>NUCLEOTIDE SEQUENCE [LARGE SCALE GENOMIC DNA]</scope>
    <source>
        <strain evidence="3">TK-2024</strain>
        <tissue evidence="3">Old leaves</tissue>
    </source>
</reference>
<evidence type="ECO:0000313" key="4">
    <source>
        <dbReference type="Proteomes" id="UP001472677"/>
    </source>
</evidence>
<evidence type="ECO:0000313" key="3">
    <source>
        <dbReference type="EMBL" id="KAK8589663.1"/>
    </source>
</evidence>
<evidence type="ECO:0000256" key="1">
    <source>
        <dbReference type="SAM" id="MobiDB-lite"/>
    </source>
</evidence>
<dbReference type="InterPro" id="IPR025525">
    <property type="entry name" value="hAT-like_transposase_RNase-H"/>
</dbReference>
<feature type="compositionally biased region" description="Low complexity" evidence="1">
    <location>
        <begin position="155"/>
        <end position="171"/>
    </location>
</feature>
<keyword evidence="4" id="KW-1185">Reference proteome</keyword>
<proteinExistence type="predicted"/>
<sequence>MKDSSCFKELRKLGGGVKEEDWKRVGSFLPFLSVFYNATLRLLGSLYVTCNSYAHEIYGTRLMISNNLGDEDEGVRKMAAQMMLKYEKYYGNVDNINVLVLILDPRHKLNYVDWIVRDSYDEVKATLLCLKIKVVLKSLFDSYVVSMPKSKANDTSSSTSISSSTFTQSKTRSGGKIDLQQLMTSKYERDTSCSLTSANKSMKDLTLEQPDIIIDETISTLDDF</sequence>
<dbReference type="Pfam" id="PF14372">
    <property type="entry name" value="hAT-like_RNase-H"/>
    <property type="match status" value="1"/>
</dbReference>
<evidence type="ECO:0000259" key="2">
    <source>
        <dbReference type="Pfam" id="PF14372"/>
    </source>
</evidence>
<accession>A0ABR2G0C4</accession>
<protein>
    <recommendedName>
        <fullName evidence="2">hAT-like transposase RNase-H fold domain-containing protein</fullName>
    </recommendedName>
</protein>